<accession>A0A2P7R2Z8</accession>
<name>A0A2P7R2Z8_9GAMM</name>
<dbReference type="InterPro" id="IPR036765">
    <property type="entry name" value="ZipA_FtsZ-bd_C_sf"/>
</dbReference>
<keyword evidence="2 8" id="KW-0997">Cell inner membrane</keyword>
<keyword evidence="5 8" id="KW-1133">Transmembrane helix</keyword>
<dbReference type="GO" id="GO:0000917">
    <property type="term" value="P:division septum assembly"/>
    <property type="evidence" value="ECO:0007669"/>
    <property type="project" value="TreeGrafter"/>
</dbReference>
<evidence type="ECO:0000256" key="8">
    <source>
        <dbReference type="HAMAP-Rule" id="MF_00509"/>
    </source>
</evidence>
<dbReference type="RefSeq" id="WP_106452974.1">
    <property type="nucleotide sequence ID" value="NZ_PXYH01000007.1"/>
</dbReference>
<evidence type="ECO:0000256" key="7">
    <source>
        <dbReference type="ARBA" id="ARBA00023306"/>
    </source>
</evidence>
<dbReference type="GO" id="GO:0032153">
    <property type="term" value="C:cell division site"/>
    <property type="evidence" value="ECO:0007669"/>
    <property type="project" value="UniProtKB-UniRule"/>
</dbReference>
<evidence type="ECO:0000259" key="11">
    <source>
        <dbReference type="SMART" id="SM00771"/>
    </source>
</evidence>
<comment type="function">
    <text evidence="8 9">Essential cell division protein that stabilizes the FtsZ protofilaments by cross-linking them and that serves as a cytoplasmic membrane anchor for the Z ring. Also required for the recruitment to the septal ring of downstream cell division proteins.</text>
</comment>
<comment type="subcellular location">
    <subcellularLocation>
        <location evidence="8">Cell inner membrane</location>
        <topology evidence="8">Single-pass type I membrane protein</topology>
    </subcellularLocation>
    <text evidence="8">Localizes to the Z ring in an FtsZ-dependent manner.</text>
</comment>
<evidence type="ECO:0000256" key="3">
    <source>
        <dbReference type="ARBA" id="ARBA00022618"/>
    </source>
</evidence>
<dbReference type="InterPro" id="IPR011919">
    <property type="entry name" value="Cell_div_ZipA"/>
</dbReference>
<evidence type="ECO:0000256" key="2">
    <source>
        <dbReference type="ARBA" id="ARBA00022519"/>
    </source>
</evidence>
<dbReference type="GO" id="GO:0005886">
    <property type="term" value="C:plasma membrane"/>
    <property type="evidence" value="ECO:0007669"/>
    <property type="project" value="UniProtKB-SubCell"/>
</dbReference>
<evidence type="ECO:0000256" key="5">
    <source>
        <dbReference type="ARBA" id="ARBA00022989"/>
    </source>
</evidence>
<proteinExistence type="inferred from homology"/>
<evidence type="ECO:0000256" key="4">
    <source>
        <dbReference type="ARBA" id="ARBA00022692"/>
    </source>
</evidence>
<evidence type="ECO:0000256" key="1">
    <source>
        <dbReference type="ARBA" id="ARBA00022475"/>
    </source>
</evidence>
<dbReference type="NCBIfam" id="TIGR02205">
    <property type="entry name" value="septum_zipA"/>
    <property type="match status" value="1"/>
</dbReference>
<dbReference type="EMBL" id="PXYH01000007">
    <property type="protein sequence ID" value="PSJ44607.1"/>
    <property type="molecule type" value="Genomic_DNA"/>
</dbReference>
<keyword evidence="13" id="KW-1185">Reference proteome</keyword>
<protein>
    <recommendedName>
        <fullName evidence="8 9">Cell division protein ZipA</fullName>
    </recommendedName>
</protein>
<feature type="compositionally biased region" description="Low complexity" evidence="10">
    <location>
        <begin position="104"/>
        <end position="126"/>
    </location>
</feature>
<feature type="transmembrane region" description="Helical" evidence="8">
    <location>
        <begin position="6"/>
        <end position="26"/>
    </location>
</feature>
<dbReference type="Gene3D" id="3.30.1400.10">
    <property type="entry name" value="ZipA, C-terminal FtsZ-binding domain"/>
    <property type="match status" value="1"/>
</dbReference>
<dbReference type="InterPro" id="IPR007449">
    <property type="entry name" value="ZipA_FtsZ-bd_C"/>
</dbReference>
<reference evidence="12 13" key="1">
    <citation type="submission" date="2018-03" db="EMBL/GenBank/DDBJ databases">
        <title>The draft genome of Zobellella taiwanensis JCM 13381.</title>
        <authorList>
            <person name="Liu L."/>
            <person name="Li L."/>
            <person name="Wang T."/>
            <person name="Zhang X."/>
            <person name="Liang L."/>
        </authorList>
    </citation>
    <scope>NUCLEOTIDE SEQUENCE [LARGE SCALE GENOMIC DNA]</scope>
    <source>
        <strain evidence="12 13">JCM 13381</strain>
    </source>
</reference>
<feature type="region of interest" description="Disordered" evidence="10">
    <location>
        <begin position="29"/>
        <end position="202"/>
    </location>
</feature>
<keyword evidence="3 8" id="KW-0132">Cell division</keyword>
<dbReference type="PANTHER" id="PTHR38685:SF1">
    <property type="entry name" value="CELL DIVISION PROTEIN ZIPA"/>
    <property type="match status" value="1"/>
</dbReference>
<evidence type="ECO:0000313" key="13">
    <source>
        <dbReference type="Proteomes" id="UP000242181"/>
    </source>
</evidence>
<dbReference type="Pfam" id="PF04354">
    <property type="entry name" value="ZipA_C"/>
    <property type="match status" value="1"/>
</dbReference>
<keyword evidence="1 8" id="KW-1003">Cell membrane</keyword>
<evidence type="ECO:0000256" key="6">
    <source>
        <dbReference type="ARBA" id="ARBA00023136"/>
    </source>
</evidence>
<comment type="similarity">
    <text evidence="8 9">Belongs to the ZipA family.</text>
</comment>
<evidence type="ECO:0000256" key="9">
    <source>
        <dbReference type="RuleBase" id="RU003612"/>
    </source>
</evidence>
<keyword evidence="4 8" id="KW-0812">Transmembrane</keyword>
<feature type="domain" description="ZipA C-terminal FtsZ-binding" evidence="11">
    <location>
        <begin position="211"/>
        <end position="341"/>
    </location>
</feature>
<dbReference type="HAMAP" id="MF_00509">
    <property type="entry name" value="ZipA"/>
    <property type="match status" value="1"/>
</dbReference>
<feature type="compositionally biased region" description="Low complexity" evidence="10">
    <location>
        <begin position="159"/>
        <end position="169"/>
    </location>
</feature>
<feature type="compositionally biased region" description="Pro residues" evidence="10">
    <location>
        <begin position="179"/>
        <end position="195"/>
    </location>
</feature>
<gene>
    <name evidence="8 12" type="primary">zipA</name>
    <name evidence="12" type="ORF">C7I36_06820</name>
</gene>
<organism evidence="12 13">
    <name type="scientific">Zobellella taiwanensis</name>
    <dbReference type="NCBI Taxonomy" id="347535"/>
    <lineage>
        <taxon>Bacteria</taxon>
        <taxon>Pseudomonadati</taxon>
        <taxon>Pseudomonadota</taxon>
        <taxon>Gammaproteobacteria</taxon>
        <taxon>Aeromonadales</taxon>
        <taxon>Aeromonadaceae</taxon>
        <taxon>Zobellella</taxon>
    </lineage>
</organism>
<evidence type="ECO:0000313" key="12">
    <source>
        <dbReference type="EMBL" id="PSJ44607.1"/>
    </source>
</evidence>
<dbReference type="SUPFAM" id="SSF64383">
    <property type="entry name" value="Cell-division protein ZipA, C-terminal domain"/>
    <property type="match status" value="1"/>
</dbReference>
<dbReference type="Proteomes" id="UP000242181">
    <property type="component" value="Unassembled WGS sequence"/>
</dbReference>
<dbReference type="PANTHER" id="PTHR38685">
    <property type="entry name" value="CELL DIVISION PROTEIN ZIPA"/>
    <property type="match status" value="1"/>
</dbReference>
<keyword evidence="6 8" id="KW-0472">Membrane</keyword>
<dbReference type="GO" id="GO:0043093">
    <property type="term" value="P:FtsZ-dependent cytokinesis"/>
    <property type="evidence" value="ECO:0007669"/>
    <property type="project" value="UniProtKB-UniRule"/>
</dbReference>
<comment type="subunit">
    <text evidence="8">Interacts with FtsZ via their C-terminal domains.</text>
</comment>
<keyword evidence="7 8" id="KW-0131">Cell cycle</keyword>
<evidence type="ECO:0000256" key="10">
    <source>
        <dbReference type="SAM" id="MobiDB-lite"/>
    </source>
</evidence>
<sequence>MQDLRIILIILGAVAIAALLIHGLWTSQKGRQAPMRDKPLGKVAAGNGEGDDFDRDGVGKVRVVSSRKPAPAQPRDEEDDWQPAPGFSALADDDDDEPRLGLTPEAPVRPKAAPARPVPVANAAAPAPEPEEDEEDEQALRERRYHRGDIDPLFDHPAPRAAAPAAQARAEPKTKVAPVAPPEPQPAADPVPEPVPEPRPEPVLRQVPRTWQDVYVINLMARPNQQLQGPALMRALTANGFHFGDMDIFHRHQTPAGQGEVVFSLINMVKPGTFNPEAMSGFASPGVSIFMQLPRPGMAKNQFNLMVQTAENLAEELDALLFDAERSPLSPDYLAHCREQLRDYDSQVQ</sequence>
<feature type="compositionally biased region" description="Basic and acidic residues" evidence="10">
    <location>
        <begin position="138"/>
        <end position="158"/>
    </location>
</feature>
<comment type="caution">
    <text evidence="12">The sequence shown here is derived from an EMBL/GenBank/DDBJ whole genome shotgun (WGS) entry which is preliminary data.</text>
</comment>
<dbReference type="AlphaFoldDB" id="A0A2P7R2Z8"/>
<dbReference type="OrthoDB" id="7054914at2"/>
<dbReference type="SMART" id="SM00771">
    <property type="entry name" value="ZipA_C"/>
    <property type="match status" value="1"/>
</dbReference>